<evidence type="ECO:0000256" key="1">
    <source>
        <dbReference type="SAM" id="MobiDB-lite"/>
    </source>
</evidence>
<name>A0A0C2ZP40_9AGAM</name>
<accession>A0A0C2ZP40</accession>
<feature type="region of interest" description="Disordered" evidence="1">
    <location>
        <begin position="1"/>
        <end position="89"/>
    </location>
</feature>
<evidence type="ECO:0000313" key="3">
    <source>
        <dbReference type="Proteomes" id="UP000053989"/>
    </source>
</evidence>
<reference evidence="3" key="2">
    <citation type="submission" date="2015-01" db="EMBL/GenBank/DDBJ databases">
        <title>Evolutionary Origins and Diversification of the Mycorrhizal Mutualists.</title>
        <authorList>
            <consortium name="DOE Joint Genome Institute"/>
            <consortium name="Mycorrhizal Genomics Consortium"/>
            <person name="Kohler A."/>
            <person name="Kuo A."/>
            <person name="Nagy L.G."/>
            <person name="Floudas D."/>
            <person name="Copeland A."/>
            <person name="Barry K.W."/>
            <person name="Cichocki N."/>
            <person name="Veneault-Fourrey C."/>
            <person name="LaButti K."/>
            <person name="Lindquist E.A."/>
            <person name="Lipzen A."/>
            <person name="Lundell T."/>
            <person name="Morin E."/>
            <person name="Murat C."/>
            <person name="Riley R."/>
            <person name="Ohm R."/>
            <person name="Sun H."/>
            <person name="Tunlid A."/>
            <person name="Henrissat B."/>
            <person name="Grigoriev I.V."/>
            <person name="Hibbett D.S."/>
            <person name="Martin F."/>
        </authorList>
    </citation>
    <scope>NUCLEOTIDE SEQUENCE [LARGE SCALE GENOMIC DNA]</scope>
    <source>
        <strain evidence="3">Foug A</strain>
    </source>
</reference>
<feature type="compositionally biased region" description="Polar residues" evidence="1">
    <location>
        <begin position="1"/>
        <end position="23"/>
    </location>
</feature>
<protein>
    <submittedName>
        <fullName evidence="2">Uncharacterized protein</fullName>
    </submittedName>
</protein>
<evidence type="ECO:0000313" key="2">
    <source>
        <dbReference type="EMBL" id="KIM63328.1"/>
    </source>
</evidence>
<feature type="compositionally biased region" description="Basic and acidic residues" evidence="1">
    <location>
        <begin position="57"/>
        <end position="82"/>
    </location>
</feature>
<dbReference type="InParanoid" id="A0A0C2ZP40"/>
<dbReference type="EMBL" id="KN822035">
    <property type="protein sequence ID" value="KIM63328.1"/>
    <property type="molecule type" value="Genomic_DNA"/>
</dbReference>
<reference evidence="2 3" key="1">
    <citation type="submission" date="2014-04" db="EMBL/GenBank/DDBJ databases">
        <authorList>
            <consortium name="DOE Joint Genome Institute"/>
            <person name="Kuo A."/>
            <person name="Kohler A."/>
            <person name="Nagy L.G."/>
            <person name="Floudas D."/>
            <person name="Copeland A."/>
            <person name="Barry K.W."/>
            <person name="Cichocki N."/>
            <person name="Veneault-Fourrey C."/>
            <person name="LaButti K."/>
            <person name="Lindquist E.A."/>
            <person name="Lipzen A."/>
            <person name="Lundell T."/>
            <person name="Morin E."/>
            <person name="Murat C."/>
            <person name="Sun H."/>
            <person name="Tunlid A."/>
            <person name="Henrissat B."/>
            <person name="Grigoriev I.V."/>
            <person name="Hibbett D.S."/>
            <person name="Martin F."/>
            <person name="Nordberg H.P."/>
            <person name="Cantor M.N."/>
            <person name="Hua S.X."/>
        </authorList>
    </citation>
    <scope>NUCLEOTIDE SEQUENCE [LARGE SCALE GENOMIC DNA]</scope>
    <source>
        <strain evidence="2 3">Foug A</strain>
    </source>
</reference>
<gene>
    <name evidence="2" type="ORF">SCLCIDRAFT_1214216</name>
</gene>
<sequence>MSSDAGSSHTYERQSSQRHSYSPTPHPPSLTPATFPREDSTEPGPSSHPPSEWSSTDEARTSSWRSHEGREATHPLEGRWSAEEGYGLG</sequence>
<dbReference type="HOGENOM" id="CLU_2456081_0_0_1"/>
<dbReference type="AlphaFoldDB" id="A0A0C2ZP40"/>
<proteinExistence type="predicted"/>
<organism evidence="2 3">
    <name type="scientific">Scleroderma citrinum Foug A</name>
    <dbReference type="NCBI Taxonomy" id="1036808"/>
    <lineage>
        <taxon>Eukaryota</taxon>
        <taxon>Fungi</taxon>
        <taxon>Dikarya</taxon>
        <taxon>Basidiomycota</taxon>
        <taxon>Agaricomycotina</taxon>
        <taxon>Agaricomycetes</taxon>
        <taxon>Agaricomycetidae</taxon>
        <taxon>Boletales</taxon>
        <taxon>Sclerodermatineae</taxon>
        <taxon>Sclerodermataceae</taxon>
        <taxon>Scleroderma</taxon>
    </lineage>
</organism>
<dbReference type="Proteomes" id="UP000053989">
    <property type="component" value="Unassembled WGS sequence"/>
</dbReference>
<keyword evidence="3" id="KW-1185">Reference proteome</keyword>